<dbReference type="GO" id="GO:0019634">
    <property type="term" value="P:organic phosphonate metabolic process"/>
    <property type="evidence" value="ECO:0007669"/>
    <property type="project" value="InterPro"/>
</dbReference>
<dbReference type="EMBL" id="LR134117">
    <property type="protein sequence ID" value="VDZ53443.1"/>
    <property type="molecule type" value="Genomic_DNA"/>
</dbReference>
<dbReference type="Proteomes" id="UP000281391">
    <property type="component" value="Chromosome"/>
</dbReference>
<sequence length="193" mass="20595">MSLLTGFAQPIEQAQHAFRLMLKALSEPGVTVTLGDGPVWPPLNAADTAALLTLADGETPIHLCPALHCEQVLTNIRFHTGAPLADTPAAIRFALWDGSLQAADLSQLPYGSDISPEFGATLLVQVSSLTAGAPLRLSGPGIERQRLISPELPAALRDYLLERPHRFPLGIDVLLTCGEQLIAIPRTTHLEAC</sequence>
<dbReference type="PIRSF" id="PIRSF020680">
    <property type="entry name" value="PhnH"/>
    <property type="match status" value="1"/>
</dbReference>
<dbReference type="Gene3D" id="3.40.50.11310">
    <property type="entry name" value="Bacterial phosphonate metabolism protein PhnH"/>
    <property type="match status" value="1"/>
</dbReference>
<dbReference type="InterPro" id="IPR038058">
    <property type="entry name" value="PhnH-like_sp"/>
</dbReference>
<evidence type="ECO:0000313" key="2">
    <source>
        <dbReference type="Proteomes" id="UP000281391"/>
    </source>
</evidence>
<organism evidence="1 2">
    <name type="scientific">Serratia odorifera</name>
    <dbReference type="NCBI Taxonomy" id="618"/>
    <lineage>
        <taxon>Bacteria</taxon>
        <taxon>Pseudomonadati</taxon>
        <taxon>Pseudomonadota</taxon>
        <taxon>Gammaproteobacteria</taxon>
        <taxon>Enterobacterales</taxon>
        <taxon>Yersiniaceae</taxon>
        <taxon>Serratia</taxon>
    </lineage>
</organism>
<dbReference type="InterPro" id="IPR008772">
    <property type="entry name" value="Phosphonate_metab_PhnH"/>
</dbReference>
<proteinExistence type="predicted"/>
<dbReference type="AlphaFoldDB" id="A0A3S5D6X8"/>
<dbReference type="KEGG" id="sof:NCTC11214_01069"/>
<dbReference type="NCBIfam" id="TIGR03292">
    <property type="entry name" value="PhnH_redo"/>
    <property type="match status" value="1"/>
</dbReference>
<dbReference type="GO" id="GO:0016829">
    <property type="term" value="F:lyase activity"/>
    <property type="evidence" value="ECO:0007669"/>
    <property type="project" value="UniProtKB-KW"/>
</dbReference>
<dbReference type="Pfam" id="PF05845">
    <property type="entry name" value="PhnH"/>
    <property type="match status" value="1"/>
</dbReference>
<gene>
    <name evidence="1" type="primary">phnH</name>
    <name evidence="1" type="ORF">NCTC11214_01069</name>
</gene>
<accession>A0A3S5D6X8</accession>
<keyword evidence="1" id="KW-0456">Lyase</keyword>
<protein>
    <submittedName>
        <fullName evidence="1">Carbon-phosphorus lyase complex subunit</fullName>
    </submittedName>
</protein>
<dbReference type="RefSeq" id="WP_004955847.1">
    <property type="nucleotide sequence ID" value="NZ_JAQMZQ010000009.1"/>
</dbReference>
<dbReference type="SUPFAM" id="SSF159709">
    <property type="entry name" value="PhnH-like"/>
    <property type="match status" value="1"/>
</dbReference>
<name>A0A3S5D6X8_SEROD</name>
<evidence type="ECO:0000313" key="1">
    <source>
        <dbReference type="EMBL" id="VDZ53443.1"/>
    </source>
</evidence>
<reference evidence="1 2" key="1">
    <citation type="submission" date="2018-12" db="EMBL/GenBank/DDBJ databases">
        <authorList>
            <consortium name="Pathogen Informatics"/>
        </authorList>
    </citation>
    <scope>NUCLEOTIDE SEQUENCE [LARGE SCALE GENOMIC DNA]</scope>
    <source>
        <strain evidence="1 2">NCTC11214</strain>
    </source>
</reference>